<feature type="compositionally biased region" description="Low complexity" evidence="7">
    <location>
        <begin position="758"/>
        <end position="789"/>
    </location>
</feature>
<dbReference type="OrthoDB" id="6159439at2759"/>
<dbReference type="CDD" id="cd00086">
    <property type="entry name" value="homeodomain"/>
    <property type="match status" value="1"/>
</dbReference>
<feature type="compositionally biased region" description="Polar residues" evidence="7">
    <location>
        <begin position="948"/>
        <end position="983"/>
    </location>
</feature>
<feature type="region of interest" description="Disordered" evidence="7">
    <location>
        <begin position="741"/>
        <end position="823"/>
    </location>
</feature>
<accession>A0A1Y2ITV5</accession>
<feature type="compositionally biased region" description="Low complexity" evidence="7">
    <location>
        <begin position="913"/>
        <end position="926"/>
    </location>
</feature>
<feature type="compositionally biased region" description="Low complexity" evidence="7">
    <location>
        <begin position="522"/>
        <end position="542"/>
    </location>
</feature>
<feature type="region of interest" description="Disordered" evidence="7">
    <location>
        <begin position="317"/>
        <end position="542"/>
    </location>
</feature>
<feature type="region of interest" description="Disordered" evidence="7">
    <location>
        <begin position="616"/>
        <end position="654"/>
    </location>
</feature>
<keyword evidence="4 5" id="KW-0539">Nucleus</keyword>
<proteinExistence type="predicted"/>
<evidence type="ECO:0000256" key="7">
    <source>
        <dbReference type="SAM" id="MobiDB-lite"/>
    </source>
</evidence>
<feature type="region of interest" description="Disordered" evidence="7">
    <location>
        <begin position="867"/>
        <end position="983"/>
    </location>
</feature>
<dbReference type="Proteomes" id="UP000193067">
    <property type="component" value="Unassembled WGS sequence"/>
</dbReference>
<dbReference type="PANTHER" id="PTHR24323">
    <property type="entry name" value="CEH-10 HOMEODOMAIN-CONTAINING HOMOLOG"/>
    <property type="match status" value="1"/>
</dbReference>
<comment type="subcellular location">
    <subcellularLocation>
        <location evidence="1 5 6">Nucleus</location>
    </subcellularLocation>
</comment>
<feature type="compositionally biased region" description="Low complexity" evidence="7">
    <location>
        <begin position="889"/>
        <end position="900"/>
    </location>
</feature>
<dbReference type="PROSITE" id="PS00027">
    <property type="entry name" value="HOMEOBOX_1"/>
    <property type="match status" value="1"/>
</dbReference>
<dbReference type="PANTHER" id="PTHR24323:SF7">
    <property type="entry name" value="HOMEOBOX DOMAIN-CONTAINING PROTEIN"/>
    <property type="match status" value="1"/>
</dbReference>
<dbReference type="GO" id="GO:0000981">
    <property type="term" value="F:DNA-binding transcription factor activity, RNA polymerase II-specific"/>
    <property type="evidence" value="ECO:0007669"/>
    <property type="project" value="InterPro"/>
</dbReference>
<dbReference type="InterPro" id="IPR001356">
    <property type="entry name" value="HD"/>
</dbReference>
<evidence type="ECO:0000256" key="1">
    <source>
        <dbReference type="ARBA" id="ARBA00004123"/>
    </source>
</evidence>
<dbReference type="SUPFAM" id="SSF46689">
    <property type="entry name" value="Homeodomain-like"/>
    <property type="match status" value="1"/>
</dbReference>
<feature type="DNA-binding region" description="Homeobox" evidence="5">
    <location>
        <begin position="262"/>
        <end position="321"/>
    </location>
</feature>
<dbReference type="EMBL" id="KZ084098">
    <property type="protein sequence ID" value="OSD04064.1"/>
    <property type="molecule type" value="Genomic_DNA"/>
</dbReference>
<protein>
    <recommendedName>
        <fullName evidence="8">Homeobox domain-containing protein</fullName>
    </recommendedName>
</protein>
<dbReference type="InterPro" id="IPR009057">
    <property type="entry name" value="Homeodomain-like_sf"/>
</dbReference>
<feature type="compositionally biased region" description="Polar residues" evidence="7">
    <location>
        <begin position="374"/>
        <end position="385"/>
    </location>
</feature>
<dbReference type="Gene3D" id="1.10.10.60">
    <property type="entry name" value="Homeodomain-like"/>
    <property type="match status" value="1"/>
</dbReference>
<dbReference type="GO" id="GO:0000976">
    <property type="term" value="F:transcription cis-regulatory region binding"/>
    <property type="evidence" value="ECO:0007669"/>
    <property type="project" value="TreeGrafter"/>
</dbReference>
<feature type="compositionally biased region" description="Polar residues" evidence="7">
    <location>
        <begin position="630"/>
        <end position="644"/>
    </location>
</feature>
<feature type="compositionally biased region" description="Basic residues" evidence="7">
    <location>
        <begin position="203"/>
        <end position="215"/>
    </location>
</feature>
<feature type="domain" description="Homeobox" evidence="8">
    <location>
        <begin position="260"/>
        <end position="320"/>
    </location>
</feature>
<keyword evidence="3 5" id="KW-0371">Homeobox</keyword>
<dbReference type="GO" id="GO:0005634">
    <property type="term" value="C:nucleus"/>
    <property type="evidence" value="ECO:0007669"/>
    <property type="project" value="UniProtKB-SubCell"/>
</dbReference>
<evidence type="ECO:0000313" key="10">
    <source>
        <dbReference type="Proteomes" id="UP000193067"/>
    </source>
</evidence>
<evidence type="ECO:0000256" key="4">
    <source>
        <dbReference type="ARBA" id="ARBA00023242"/>
    </source>
</evidence>
<dbReference type="SMART" id="SM00389">
    <property type="entry name" value="HOX"/>
    <property type="match status" value="1"/>
</dbReference>
<organism evidence="9 10">
    <name type="scientific">Trametes coccinea (strain BRFM310)</name>
    <name type="common">Pycnoporus coccineus</name>
    <dbReference type="NCBI Taxonomy" id="1353009"/>
    <lineage>
        <taxon>Eukaryota</taxon>
        <taxon>Fungi</taxon>
        <taxon>Dikarya</taxon>
        <taxon>Basidiomycota</taxon>
        <taxon>Agaricomycotina</taxon>
        <taxon>Agaricomycetes</taxon>
        <taxon>Polyporales</taxon>
        <taxon>Polyporaceae</taxon>
        <taxon>Trametes</taxon>
    </lineage>
</organism>
<sequence length="1117" mass="118978">MFVPAIHHPSLHICPLSHLSITTIIINIVQTIINPSVALSVASATAISPSSRPFLAPPPPHLPSSSSSHLVLFPRLPSQSRASLPLLSSPRHPSPPLSLLARLLAHARPLARLPQMLSHTRPPHSPSSADPALNPPQHDLSRPHPTHPALYHVVPHHSLPHNAVHHHPFPIPAQSSPNALDHHPHHHHHHQQQQLHPLDHPHPHPSHHQHQHHHQQQQQQQQQQQHHHHPQHNQTCVPALIPPGMDPSQVDIRTFYPYTPNEVKHRKRTTRAQLKVLEGVYKYDTKPNASLRKKLAAELDMTPRGVQVWFQNRRAKTKQQVKKAEAAAAAAGPSTSPTDDGDEDEGSSALASNAPSGPRLSSEGVPTGEDGTDANPSEDPSSALASSPRAVPPKRSEDTAPENRSSPTAIPPPPPPPHPTDDASATSTSAPNAQLDPNGDRAFPQADSRRGSLAHSSPAWSASSPSVSTAPPSAPTPSSSALGSPSPANHANNSHVRVSTHPPSAGSPYSHNHLAPTDVYSQRRTSLPPSLSSSLSGHGMGLSMMSSLRRRGAGGYDPNIRRRSTDMGGHRIVAHPYISVAQSANGAHHHLYADGDDAAHPQQQIRRPMLSQRMTAPFGANTPGSHAMHSPQSLHPHTHSQPILPSQAHRAEASQQYDVSPIQVSMSHSQGYNPPMGNGNGHGYDIFAPRHSIDGSALGLTHAHAQMSMMHPGSPSMEHDGFSMGMGSMPDTSARHYAISQRPMPAPIPGPLPSPNFSFGNPFGPAAGAANSSSSNSSTSNSASGTPPNVFSPPLLSLRRTSESGVSDGDTEESSGAPLSRFGSIASINGSEASWTSAYPSEGEEGDIAASRRLSCASEFLGMFSEMDVGSNGGTPAPHGMQEQHQLRHSNSSSHLSPHSYPQGQTHSPDALAAAAQQQQQQQQMQGSSDADGYPSPSSASTISAGSNHGNDGSHQHTLSHDTTSVGSASGANHMQGQAHLRTNTSSELAYALQGDHQPSHVYQQHPQAATSKEDNNLQYPVYEPQMTDAGDANSGESMSYGYAQDQSHHAHRDYAKIGHFPTVYEGYVYPHNGAEGQIPEEDASAMNDAYAAGAIELTHMCVPASEFMGGGYMQYS</sequence>
<feature type="region of interest" description="Disordered" evidence="7">
    <location>
        <begin position="117"/>
        <end position="248"/>
    </location>
</feature>
<evidence type="ECO:0000256" key="6">
    <source>
        <dbReference type="RuleBase" id="RU000682"/>
    </source>
</evidence>
<dbReference type="InterPro" id="IPR017970">
    <property type="entry name" value="Homeobox_CS"/>
</dbReference>
<dbReference type="AlphaFoldDB" id="A0A1Y2ITV5"/>
<evidence type="ECO:0000256" key="2">
    <source>
        <dbReference type="ARBA" id="ARBA00023125"/>
    </source>
</evidence>
<dbReference type="InterPro" id="IPR051775">
    <property type="entry name" value="Homeobox_domain"/>
</dbReference>
<evidence type="ECO:0000256" key="3">
    <source>
        <dbReference type="ARBA" id="ARBA00023155"/>
    </source>
</evidence>
<reference evidence="9 10" key="1">
    <citation type="journal article" date="2015" name="Biotechnol. Biofuels">
        <title>Enhanced degradation of softwood versus hardwood by the white-rot fungus Pycnoporus coccineus.</title>
        <authorList>
            <person name="Couturier M."/>
            <person name="Navarro D."/>
            <person name="Chevret D."/>
            <person name="Henrissat B."/>
            <person name="Piumi F."/>
            <person name="Ruiz-Duenas F.J."/>
            <person name="Martinez A.T."/>
            <person name="Grigoriev I.V."/>
            <person name="Riley R."/>
            <person name="Lipzen A."/>
            <person name="Berrin J.G."/>
            <person name="Master E.R."/>
            <person name="Rosso M.N."/>
        </authorList>
    </citation>
    <scope>NUCLEOTIDE SEQUENCE [LARGE SCALE GENOMIC DNA]</scope>
    <source>
        <strain evidence="9 10">BRFM310</strain>
    </source>
</reference>
<evidence type="ECO:0000256" key="5">
    <source>
        <dbReference type="PROSITE-ProRule" id="PRU00108"/>
    </source>
</evidence>
<feature type="compositionally biased region" description="Pro residues" evidence="7">
    <location>
        <begin position="744"/>
        <end position="754"/>
    </location>
</feature>
<dbReference type="PROSITE" id="PS50071">
    <property type="entry name" value="HOMEOBOX_2"/>
    <property type="match status" value="1"/>
</dbReference>
<feature type="compositionally biased region" description="Low complexity" evidence="7">
    <location>
        <begin position="453"/>
        <end position="488"/>
    </location>
</feature>
<keyword evidence="10" id="KW-1185">Reference proteome</keyword>
<evidence type="ECO:0000259" key="8">
    <source>
        <dbReference type="PROSITE" id="PS50071"/>
    </source>
</evidence>
<gene>
    <name evidence="9" type="ORF">PYCCODRAFT_1466501</name>
</gene>
<dbReference type="Pfam" id="PF00046">
    <property type="entry name" value="Homeodomain"/>
    <property type="match status" value="1"/>
</dbReference>
<keyword evidence="2 5" id="KW-0238">DNA-binding</keyword>
<feature type="compositionally biased region" description="Pro residues" evidence="7">
    <location>
        <begin position="409"/>
        <end position="418"/>
    </location>
</feature>
<evidence type="ECO:0000313" key="9">
    <source>
        <dbReference type="EMBL" id="OSD04064.1"/>
    </source>
</evidence>
<feature type="compositionally biased region" description="Low complexity" evidence="7">
    <location>
        <begin position="935"/>
        <end position="947"/>
    </location>
</feature>
<name>A0A1Y2ITV5_TRAC3</name>
<feature type="compositionally biased region" description="Basic residues" evidence="7">
    <location>
        <begin position="154"/>
        <end position="168"/>
    </location>
</feature>